<proteinExistence type="predicted"/>
<accession>A0A168KXN9</accession>
<dbReference type="AlphaFoldDB" id="A0A168KXN9"/>
<name>A0A168KXN9_ABSGL</name>
<protein>
    <submittedName>
        <fullName evidence="1">Uncharacterized protein</fullName>
    </submittedName>
</protein>
<evidence type="ECO:0000313" key="2">
    <source>
        <dbReference type="Proteomes" id="UP000078561"/>
    </source>
</evidence>
<reference evidence="1" key="1">
    <citation type="submission" date="2016-04" db="EMBL/GenBank/DDBJ databases">
        <authorList>
            <person name="Evans L.H."/>
            <person name="Alamgir A."/>
            <person name="Owens N."/>
            <person name="Weber N.D."/>
            <person name="Virtaneva K."/>
            <person name="Barbian K."/>
            <person name="Babar A."/>
            <person name="Rosenke K."/>
        </authorList>
    </citation>
    <scope>NUCLEOTIDE SEQUENCE [LARGE SCALE GENOMIC DNA]</scope>
    <source>
        <strain evidence="1">CBS 101.48</strain>
    </source>
</reference>
<dbReference type="Proteomes" id="UP000078561">
    <property type="component" value="Unassembled WGS sequence"/>
</dbReference>
<gene>
    <name evidence="1" type="primary">ABSGL_00990.1 scaffold 1128</name>
</gene>
<keyword evidence="2" id="KW-1185">Reference proteome</keyword>
<dbReference type="EMBL" id="LT550437">
    <property type="protein sequence ID" value="SAL95649.1"/>
    <property type="molecule type" value="Genomic_DNA"/>
</dbReference>
<evidence type="ECO:0000313" key="1">
    <source>
        <dbReference type="EMBL" id="SAL95649.1"/>
    </source>
</evidence>
<sequence>MSEILTVHKIQAKSEHQFRSLDSFVQVWPEDGSRGDRYNIKTNIPNPTFLLFRKGHICVSTEEQKLGDTTWNSSRNWMDGYMETWTRWIGRMDGWMDEWDRPVWTISILDIMTQHCGNDSDSTWTEQKTKDSTAIQSFYPAAIPMIQ</sequence>
<dbReference type="InParanoid" id="A0A168KXN9"/>
<organism evidence="1">
    <name type="scientific">Absidia glauca</name>
    <name type="common">Pin mould</name>
    <dbReference type="NCBI Taxonomy" id="4829"/>
    <lineage>
        <taxon>Eukaryota</taxon>
        <taxon>Fungi</taxon>
        <taxon>Fungi incertae sedis</taxon>
        <taxon>Mucoromycota</taxon>
        <taxon>Mucoromycotina</taxon>
        <taxon>Mucoromycetes</taxon>
        <taxon>Mucorales</taxon>
        <taxon>Cunninghamellaceae</taxon>
        <taxon>Absidia</taxon>
    </lineage>
</organism>